<feature type="coiled-coil region" evidence="8">
    <location>
        <begin position="1437"/>
        <end position="1488"/>
    </location>
</feature>
<dbReference type="STRING" id="568069.A0A1J1IPP9"/>
<evidence type="ECO:0000256" key="2">
    <source>
        <dbReference type="ARBA" id="ARBA00004300"/>
    </source>
</evidence>
<comment type="subcellular location">
    <subcellularLocation>
        <location evidence="1">Cytoplasm</location>
        <location evidence="1">Cytoskeleton</location>
        <location evidence="1">Cilium basal body</location>
    </subcellularLocation>
    <subcellularLocation>
        <location evidence="2">Cytoplasm</location>
        <location evidence="2">Cytoskeleton</location>
        <location evidence="2">Microtubule organizing center</location>
        <location evidence="2">Centrosome</location>
    </subcellularLocation>
</comment>
<dbReference type="Proteomes" id="UP000183832">
    <property type="component" value="Unassembled WGS sequence"/>
</dbReference>
<evidence type="ECO:0000256" key="6">
    <source>
        <dbReference type="ARBA" id="ARBA00023212"/>
    </source>
</evidence>
<evidence type="ECO:0000256" key="4">
    <source>
        <dbReference type="ARBA" id="ARBA00022794"/>
    </source>
</evidence>
<evidence type="ECO:0000313" key="10">
    <source>
        <dbReference type="Proteomes" id="UP000183832"/>
    </source>
</evidence>
<feature type="coiled-coil region" evidence="8">
    <location>
        <begin position="1551"/>
        <end position="1627"/>
    </location>
</feature>
<sequence length="1715" mass="199156">METFSAQLEERVLMYKNILDEKQRQLDTANGKYFNLMEQMPGVDIDSEQSEIKRLIETLRQRDILIKTFEEKIGTLSAELIDATSVITKIRKEREEYMKRMSRDKTERCCEEIQSMLEASNIRCKELQEMLEMTDNDNILKAKQAFEAIETLKAYEKSEDGLADALKRIHDLQDQLHQRDKQIQEFVVELNAQNEIVAENSILRKRLGIAEDDLIETRPFLAKQRKLSKINERLMLKLRASEEIRLQLKIEKHEMKRRIIELETQNSRTSTIPDIAEEERKAPSVTENIKQCESCFETYIIFDSVNFCKNCIMKQNSNLCDNCVKKLKVSSEENIELIKKIAKLEIDQKSVTEENENLRIGLNEILEKLRDYEGTSEQTIINPATFEKLLYILNIRNKRAPFPENSESQSYVHLSSPQTSRRLEDAEAEIIQLKNVVKGLSDQNENYVVNLEKMKILEINYEELVRSSELCDGDKHHLLIKSLHRCHEFETNMRIFGRKIDFLKNENDYLHSELRRLKISSMTLINDVRIKFLEKNEYLGEVADDKEIDEIVELQEELQIIRTKLNGLCLDVLKNIKTIDDGKTLNIDVEKLSDVTVLENNFTTSFITRQELESMKSQLMTLQEKIRDHKIKENNLEELTKIIQSQLKSQQLMLSQFTDEEISARHLIVDLQSQSNENYLLTKATRELKISKEHEEEMKLEVDELKAQVQLLHEKIKTGSEEMNEKYNELMKQEHNNQMKIKYLKKTLVDLCHQYSSMTPVYLIADFIKDYTALLAAKKKIEVEKTTMKSHGTLEISQESIIATLGENSPLLKSDIEAKIEIIKHKSSCEYLRQQLELRESTIKDLHNEVARVKLNEIRNMQHWNAIQMLFDLNERSHEEKKCEMMDKALQVDVETKDCSTSTDEVLRVVSEKNLTVQPNVAVQIPSDDESPQPQLVVESSTTSIDNINQKSLESQLKKALLLASSRSALLIETENRLSEAQGRIKLLEKNLDNRNRKISTERSVSIEKQHSTESMTISTLQNLLLEKDITLSRYQDLLKTERQHHLQAYDELNNEMKELKRKIDDHESIVYEKEKIIQKLKAEISEHEGAKQVKSSTEASISQQIQISNFTDDESHNLEMKLKQAQNDIKKMEQQLKDLLNTERQMKNLIHDKDATIKELNVKLKAAIESLDSLSGNFTPATEIDQCREMLEEKDKHIQDLTETLNQFHDDQQKYINDTAINSAEQVHLISADLNRADATNRVLKTQLEAVKRQVANIQQREKQAREMVKTLKNQLIRRPVISVKSDKRPTTQREENLQKKVSELENELLEVKDELRRQMNINDNKKAKNAAELGLWDKQKRYQELSEKLKTKLTEKEIDYERMKANFQIAKNNITRLEREKSMLENKIKSGRYLHNVGAAQQTSCAHCHTQKHGMSETSTISADDVEMGSNHELIAALKSRIETQQRRIISLELDGKGSNAMTTEVERLQEQLTTVESQNIRLEAKNIQLQLDFDLLKQNDSGQRQEARIKHLEDYILVLKDELAQAHGKYDISAENPSKHSHPNTSQIQAMEQTILTLKRVIERLKAENKHLKDLKSATTSTAAYMSQTDRKKEELFEKLKNENEKLLKKYNEMLDKISKLEIELQLSQTSQAMNVSCPHCNRNFNEMVAQDADVLTQQLQQKTALLEKAKTLLARAAAKEKHLREQIFYLKKRVCDLEGVPVISEENSESG</sequence>
<feature type="coiled-coil region" evidence="8">
    <location>
        <begin position="110"/>
        <end position="182"/>
    </location>
</feature>
<proteinExistence type="predicted"/>
<evidence type="ECO:0000256" key="7">
    <source>
        <dbReference type="ARBA" id="ARBA00023273"/>
    </source>
</evidence>
<gene>
    <name evidence="9" type="ORF">CLUMA_CG015577</name>
</gene>
<feature type="coiled-coil region" evidence="8">
    <location>
        <begin position="612"/>
        <end position="642"/>
    </location>
</feature>
<feature type="coiled-coil region" evidence="8">
    <location>
        <begin position="971"/>
        <end position="998"/>
    </location>
</feature>
<evidence type="ECO:0000256" key="8">
    <source>
        <dbReference type="SAM" id="Coils"/>
    </source>
</evidence>
<dbReference type="GO" id="GO:0034451">
    <property type="term" value="C:centriolar satellite"/>
    <property type="evidence" value="ECO:0007669"/>
    <property type="project" value="TreeGrafter"/>
</dbReference>
<keyword evidence="6" id="KW-0206">Cytoskeleton</keyword>
<dbReference type="GO" id="GO:1905349">
    <property type="term" value="P:ciliary transition zone assembly"/>
    <property type="evidence" value="ECO:0007669"/>
    <property type="project" value="TreeGrafter"/>
</dbReference>
<evidence type="ECO:0000313" key="9">
    <source>
        <dbReference type="EMBL" id="CRL02221.1"/>
    </source>
</evidence>
<evidence type="ECO:0000256" key="3">
    <source>
        <dbReference type="ARBA" id="ARBA00022490"/>
    </source>
</evidence>
<keyword evidence="3" id="KW-0963">Cytoplasm</keyword>
<accession>A0A1J1IPP9</accession>
<feature type="coiled-coil region" evidence="8">
    <location>
        <begin position="5"/>
        <end position="39"/>
    </location>
</feature>
<protein>
    <submittedName>
        <fullName evidence="9">CLUMA_CG015577, isoform A</fullName>
    </submittedName>
</protein>
<keyword evidence="7" id="KW-0966">Cell projection</keyword>
<keyword evidence="4" id="KW-0970">Cilium biogenesis/degradation</keyword>
<evidence type="ECO:0000256" key="1">
    <source>
        <dbReference type="ARBA" id="ARBA00004120"/>
    </source>
</evidence>
<feature type="coiled-coil region" evidence="8">
    <location>
        <begin position="1116"/>
        <end position="1323"/>
    </location>
</feature>
<dbReference type="GO" id="GO:1905515">
    <property type="term" value="P:non-motile cilium assembly"/>
    <property type="evidence" value="ECO:0007669"/>
    <property type="project" value="TreeGrafter"/>
</dbReference>
<reference evidence="9 10" key="1">
    <citation type="submission" date="2015-04" db="EMBL/GenBank/DDBJ databases">
        <authorList>
            <person name="Syromyatnikov M.Y."/>
            <person name="Popov V.N."/>
        </authorList>
    </citation>
    <scope>NUCLEOTIDE SEQUENCE [LARGE SCALE GENOMIC DNA]</scope>
</reference>
<keyword evidence="5 8" id="KW-0175">Coiled coil</keyword>
<organism evidence="9 10">
    <name type="scientific">Clunio marinus</name>
    <dbReference type="NCBI Taxonomy" id="568069"/>
    <lineage>
        <taxon>Eukaryota</taxon>
        <taxon>Metazoa</taxon>
        <taxon>Ecdysozoa</taxon>
        <taxon>Arthropoda</taxon>
        <taxon>Hexapoda</taxon>
        <taxon>Insecta</taxon>
        <taxon>Pterygota</taxon>
        <taxon>Neoptera</taxon>
        <taxon>Endopterygota</taxon>
        <taxon>Diptera</taxon>
        <taxon>Nematocera</taxon>
        <taxon>Chironomoidea</taxon>
        <taxon>Chironomidae</taxon>
        <taxon>Clunio</taxon>
    </lineage>
</organism>
<feature type="coiled-coil region" evidence="8">
    <location>
        <begin position="1656"/>
        <end position="1690"/>
    </location>
</feature>
<feature type="coiled-coil region" evidence="8">
    <location>
        <begin position="1348"/>
        <end position="1389"/>
    </location>
</feature>
<feature type="coiled-coil region" evidence="8">
    <location>
        <begin position="688"/>
        <end position="722"/>
    </location>
</feature>
<dbReference type="GO" id="GO:0097711">
    <property type="term" value="P:ciliary basal body-plasma membrane docking"/>
    <property type="evidence" value="ECO:0007669"/>
    <property type="project" value="TreeGrafter"/>
</dbReference>
<dbReference type="PANTHER" id="PTHR18879">
    <property type="entry name" value="CENTROSOMAL PROTEIN OF 290 KDA"/>
    <property type="match status" value="1"/>
</dbReference>
<dbReference type="OrthoDB" id="6351660at2759"/>
<dbReference type="PANTHER" id="PTHR18879:SF20">
    <property type="entry name" value="CENTROSOMAL PROTEIN OF 290 KDA"/>
    <property type="match status" value="1"/>
</dbReference>
<name>A0A1J1IPP9_9DIPT</name>
<feature type="coiled-coil region" evidence="8">
    <location>
        <begin position="1043"/>
        <end position="1070"/>
    </location>
</feature>
<evidence type="ECO:0000256" key="5">
    <source>
        <dbReference type="ARBA" id="ARBA00023054"/>
    </source>
</evidence>
<dbReference type="EMBL" id="CVRI01000057">
    <property type="protein sequence ID" value="CRL02221.1"/>
    <property type="molecule type" value="Genomic_DNA"/>
</dbReference>
<dbReference type="InterPro" id="IPR026201">
    <property type="entry name" value="Cep290"/>
</dbReference>
<dbReference type="GO" id="GO:0035869">
    <property type="term" value="C:ciliary transition zone"/>
    <property type="evidence" value="ECO:0007669"/>
    <property type="project" value="TreeGrafter"/>
</dbReference>
<keyword evidence="10" id="KW-1185">Reference proteome</keyword>